<feature type="compositionally biased region" description="Low complexity" evidence="1">
    <location>
        <begin position="86"/>
        <end position="96"/>
    </location>
</feature>
<sequence length="144" mass="15540">MKRALTLALTVALIGSLTFIGFAGTAAADTHIENDADLDEQEAEATTEQDQENDQDASNDAEVDQEQEQTQQNKLYQGGNIAATLDGNADAGNDADQTNVGFQGMDADLDLENAQESEQDQDADTEAESEFRQELDIENLLSIL</sequence>
<dbReference type="OrthoDB" id="170269at2157"/>
<gene>
    <name evidence="2" type="ORF">GCU68_17215</name>
</gene>
<dbReference type="KEGG" id="nas:GCU68_17215"/>
<dbReference type="RefSeq" id="WP_152943836.1">
    <property type="nucleotide sequence ID" value="NZ_CP045489.1"/>
</dbReference>
<keyword evidence="2" id="KW-0614">Plasmid</keyword>
<dbReference type="AlphaFoldDB" id="A0A5P9P817"/>
<feature type="region of interest" description="Disordered" evidence="1">
    <location>
        <begin position="34"/>
        <end position="139"/>
    </location>
</feature>
<protein>
    <submittedName>
        <fullName evidence="2">Toxin transporter</fullName>
    </submittedName>
</protein>
<feature type="compositionally biased region" description="Acidic residues" evidence="1">
    <location>
        <begin position="35"/>
        <end position="67"/>
    </location>
</feature>
<reference evidence="2 3" key="1">
    <citation type="journal article" date="2007" name="Int. J. Syst. Evol. Microbiol.">
        <title>Natronorubrum sulfidifaciens sp. nov., an extremely haloalkaliphilic archaeon isolated from Aiding salt lake in Xin-Jiang, China.</title>
        <authorList>
            <person name="Cui H.L."/>
            <person name="Tohty D."/>
            <person name="Liu H.C."/>
            <person name="Liu S.J."/>
            <person name="Oren A."/>
            <person name="Zhou P.J."/>
        </authorList>
    </citation>
    <scope>NUCLEOTIDE SEQUENCE [LARGE SCALE GENOMIC DNA]</scope>
    <source>
        <strain evidence="2 3">7-3</strain>
        <plasmid evidence="2">unnamed1</plasmid>
    </source>
</reference>
<geneLocation type="plasmid" evidence="2 3">
    <name>unnamed1</name>
</geneLocation>
<feature type="compositionally biased region" description="Acidic residues" evidence="1">
    <location>
        <begin position="107"/>
        <end position="128"/>
    </location>
</feature>
<evidence type="ECO:0000313" key="2">
    <source>
        <dbReference type="EMBL" id="QFU84311.1"/>
    </source>
</evidence>
<dbReference type="Proteomes" id="UP000326170">
    <property type="component" value="Plasmid unnamed1"/>
</dbReference>
<keyword evidence="3" id="KW-1185">Reference proteome</keyword>
<dbReference type="EMBL" id="CP045489">
    <property type="protein sequence ID" value="QFU84311.1"/>
    <property type="molecule type" value="Genomic_DNA"/>
</dbReference>
<accession>A0A5P9P817</accession>
<dbReference type="GeneID" id="42302819"/>
<evidence type="ECO:0000256" key="1">
    <source>
        <dbReference type="SAM" id="MobiDB-lite"/>
    </source>
</evidence>
<name>A0A5P9P817_9EURY</name>
<organism evidence="2 3">
    <name type="scientific">Natronorubrum aibiense</name>
    <dbReference type="NCBI Taxonomy" id="348826"/>
    <lineage>
        <taxon>Archaea</taxon>
        <taxon>Methanobacteriati</taxon>
        <taxon>Methanobacteriota</taxon>
        <taxon>Stenosarchaea group</taxon>
        <taxon>Halobacteria</taxon>
        <taxon>Halobacteriales</taxon>
        <taxon>Natrialbaceae</taxon>
        <taxon>Natronorubrum</taxon>
    </lineage>
</organism>
<evidence type="ECO:0000313" key="3">
    <source>
        <dbReference type="Proteomes" id="UP000326170"/>
    </source>
</evidence>
<proteinExistence type="predicted"/>